<dbReference type="AlphaFoldDB" id="A0A225D3R5"/>
<feature type="region of interest" description="Disordered" evidence="1">
    <location>
        <begin position="102"/>
        <end position="122"/>
    </location>
</feature>
<name>A0A225D3R5_9BACT</name>
<evidence type="ECO:0000256" key="2">
    <source>
        <dbReference type="SAM" id="SignalP"/>
    </source>
</evidence>
<dbReference type="EMBL" id="NIDE01000017">
    <property type="protein sequence ID" value="OWK36230.1"/>
    <property type="molecule type" value="Genomic_DNA"/>
</dbReference>
<proteinExistence type="predicted"/>
<feature type="domain" description="3-keto-alpha-glucoside-1,2-lyase/3-keto-2-hydroxy-glucal hydratase" evidence="3">
    <location>
        <begin position="44"/>
        <end position="128"/>
    </location>
</feature>
<dbReference type="GO" id="GO:0016787">
    <property type="term" value="F:hydrolase activity"/>
    <property type="evidence" value="ECO:0007669"/>
    <property type="project" value="UniProtKB-KW"/>
</dbReference>
<feature type="domain" description="3-keto-alpha-glucoside-1,2-lyase/3-keto-2-hydroxy-glucal hydratase" evidence="3">
    <location>
        <begin position="159"/>
        <end position="343"/>
    </location>
</feature>
<dbReference type="Pfam" id="PF06439">
    <property type="entry name" value="3keto-disac_hyd"/>
    <property type="match status" value="2"/>
</dbReference>
<evidence type="ECO:0000313" key="4">
    <source>
        <dbReference type="EMBL" id="OWK36230.1"/>
    </source>
</evidence>
<keyword evidence="2" id="KW-0732">Signal</keyword>
<feature type="signal peptide" evidence="2">
    <location>
        <begin position="1"/>
        <end position="23"/>
    </location>
</feature>
<dbReference type="InterPro" id="IPR010496">
    <property type="entry name" value="AL/BT2_dom"/>
</dbReference>
<gene>
    <name evidence="4" type="ORF">FRUB_08793</name>
</gene>
<feature type="chain" id="PRO_5012578630" evidence="2">
    <location>
        <begin position="24"/>
        <end position="347"/>
    </location>
</feature>
<dbReference type="RefSeq" id="WP_088259271.1">
    <property type="nucleotide sequence ID" value="NZ_NIDE01000017.1"/>
</dbReference>
<organism evidence="4 5">
    <name type="scientific">Fimbriiglobus ruber</name>
    <dbReference type="NCBI Taxonomy" id="1908690"/>
    <lineage>
        <taxon>Bacteria</taxon>
        <taxon>Pseudomonadati</taxon>
        <taxon>Planctomycetota</taxon>
        <taxon>Planctomycetia</taxon>
        <taxon>Gemmatales</taxon>
        <taxon>Gemmataceae</taxon>
        <taxon>Fimbriiglobus</taxon>
    </lineage>
</organism>
<accession>A0A225D3R5</accession>
<protein>
    <submittedName>
        <fullName evidence="4">Putative secreted glycosyl hydrolase</fullName>
    </submittedName>
</protein>
<comment type="caution">
    <text evidence="4">The sequence shown here is derived from an EMBL/GenBank/DDBJ whole genome shotgun (WGS) entry which is preliminary data.</text>
</comment>
<dbReference type="OrthoDB" id="211384at2"/>
<dbReference type="Gene3D" id="2.60.120.560">
    <property type="entry name" value="Exo-inulinase, domain 1"/>
    <property type="match status" value="2"/>
</dbReference>
<dbReference type="Proteomes" id="UP000214646">
    <property type="component" value="Unassembled WGS sequence"/>
</dbReference>
<evidence type="ECO:0000313" key="5">
    <source>
        <dbReference type="Proteomes" id="UP000214646"/>
    </source>
</evidence>
<sequence length="347" mass="38043">MPTVIRSALVILSLAGPIFAARAADDKPAEKKPPALTPKELAEGWILLFDGETTFGWKKEGAANAEGGLLSVGGDKDGKITTTTAFGSGLVRWTFRQTGQKKAGMSWRGEDRSPLSASNDGSWVTEEYEPGAAGTSQITLSAPAGTRLDVKTMAFRPTGATPLFSGKDLSGWTVFPGEKYRSKFEVTKEGELHVTNGPGDLQTETKYGDFVLQLECKTNGLALNSGIFFRCIAGQYQNGYEMQIQNAYQTDNRTKPKDFGTGAIYRRVPARKVVSNDNEWFTMTLIARGSHFSTWVNGYQTVDWTDDRKSDENPRKGLRTAPGHLSIQGHDPTTDLLFRNIRIAEMK</sequence>
<evidence type="ECO:0000256" key="1">
    <source>
        <dbReference type="SAM" id="MobiDB-lite"/>
    </source>
</evidence>
<keyword evidence="4" id="KW-0378">Hydrolase</keyword>
<keyword evidence="5" id="KW-1185">Reference proteome</keyword>
<reference evidence="5" key="1">
    <citation type="submission" date="2017-06" db="EMBL/GenBank/DDBJ databases">
        <title>Genome analysis of Fimbriiglobus ruber SP5, the first member of the order Planctomycetales with confirmed chitinolytic capability.</title>
        <authorList>
            <person name="Ravin N.V."/>
            <person name="Rakitin A.L."/>
            <person name="Ivanova A.A."/>
            <person name="Beletsky A.V."/>
            <person name="Kulichevskaya I.S."/>
            <person name="Mardanov A.V."/>
            <person name="Dedysh S.N."/>
        </authorList>
    </citation>
    <scope>NUCLEOTIDE SEQUENCE [LARGE SCALE GENOMIC DNA]</scope>
    <source>
        <strain evidence="5">SP5</strain>
    </source>
</reference>
<evidence type="ECO:0000259" key="3">
    <source>
        <dbReference type="Pfam" id="PF06439"/>
    </source>
</evidence>